<comment type="caution">
    <text evidence="2">The sequence shown here is derived from an EMBL/GenBank/DDBJ whole genome shotgun (WGS) entry which is preliminary data.</text>
</comment>
<sequence>MGHLALLLLEVGSSDWVGLHGCHQADDEIASLNLTEELGDAEAAELVHPPVRSGGVRALRRLILLSRRRRRASGGAGGTRGDSSWA</sequence>
<proteinExistence type="predicted"/>
<dbReference type="Proteomes" id="UP000479710">
    <property type="component" value="Unassembled WGS sequence"/>
</dbReference>
<evidence type="ECO:0000313" key="3">
    <source>
        <dbReference type="Proteomes" id="UP000479710"/>
    </source>
</evidence>
<reference evidence="2 3" key="1">
    <citation type="submission" date="2019-11" db="EMBL/GenBank/DDBJ databases">
        <title>Whole genome sequence of Oryza granulata.</title>
        <authorList>
            <person name="Li W."/>
        </authorList>
    </citation>
    <scope>NUCLEOTIDE SEQUENCE [LARGE SCALE GENOMIC DNA]</scope>
    <source>
        <strain evidence="3">cv. Menghai</strain>
        <tissue evidence="2">Leaf</tissue>
    </source>
</reference>
<keyword evidence="1" id="KW-0732">Signal</keyword>
<feature type="signal peptide" evidence="1">
    <location>
        <begin position="1"/>
        <end position="16"/>
    </location>
</feature>
<feature type="chain" id="PRO_5026164404" description="DUF834 domain-containing protein" evidence="1">
    <location>
        <begin position="17"/>
        <end position="86"/>
    </location>
</feature>
<protein>
    <recommendedName>
        <fullName evidence="4">DUF834 domain-containing protein</fullName>
    </recommendedName>
</protein>
<evidence type="ECO:0000256" key="1">
    <source>
        <dbReference type="SAM" id="SignalP"/>
    </source>
</evidence>
<accession>A0A6G1E9W8</accession>
<keyword evidence="3" id="KW-1185">Reference proteome</keyword>
<evidence type="ECO:0008006" key="4">
    <source>
        <dbReference type="Google" id="ProtNLM"/>
    </source>
</evidence>
<name>A0A6G1E9W8_9ORYZ</name>
<organism evidence="2 3">
    <name type="scientific">Oryza meyeriana var. granulata</name>
    <dbReference type="NCBI Taxonomy" id="110450"/>
    <lineage>
        <taxon>Eukaryota</taxon>
        <taxon>Viridiplantae</taxon>
        <taxon>Streptophyta</taxon>
        <taxon>Embryophyta</taxon>
        <taxon>Tracheophyta</taxon>
        <taxon>Spermatophyta</taxon>
        <taxon>Magnoliopsida</taxon>
        <taxon>Liliopsida</taxon>
        <taxon>Poales</taxon>
        <taxon>Poaceae</taxon>
        <taxon>BOP clade</taxon>
        <taxon>Oryzoideae</taxon>
        <taxon>Oryzeae</taxon>
        <taxon>Oryzinae</taxon>
        <taxon>Oryza</taxon>
        <taxon>Oryza meyeriana</taxon>
    </lineage>
</organism>
<dbReference type="EMBL" id="SPHZ02000005">
    <property type="protein sequence ID" value="KAF0921234.1"/>
    <property type="molecule type" value="Genomic_DNA"/>
</dbReference>
<evidence type="ECO:0000313" key="2">
    <source>
        <dbReference type="EMBL" id="KAF0921234.1"/>
    </source>
</evidence>
<gene>
    <name evidence="2" type="ORF">E2562_039368</name>
</gene>
<dbReference type="AlphaFoldDB" id="A0A6G1E9W8"/>